<dbReference type="Pfam" id="PF04276">
    <property type="entry name" value="DUF443"/>
    <property type="match status" value="1"/>
</dbReference>
<dbReference type="PATRIC" id="fig|1158609.3.peg.935"/>
<dbReference type="STRING" id="155617.RV09_GL001045"/>
<accession>R2R1J3</accession>
<name>R2R1J3_9ENTE</name>
<dbReference type="EMBL" id="ASWB01000001">
    <property type="protein sequence ID" value="EOT73893.1"/>
    <property type="molecule type" value="Genomic_DNA"/>
</dbReference>
<feature type="transmembrane region" description="Helical" evidence="1">
    <location>
        <begin position="20"/>
        <end position="43"/>
    </location>
</feature>
<reference evidence="3 5" key="2">
    <citation type="submission" date="2013-03" db="EMBL/GenBank/DDBJ databases">
        <title>The Genome Sequence of Enterococcus moraviensis BAA-383 (PacBio/Illumina hybrid assembly).</title>
        <authorList>
            <consortium name="The Broad Institute Genomics Platform"/>
            <consortium name="The Broad Institute Genome Sequencing Center for Infectious Disease"/>
            <person name="Earl A."/>
            <person name="Russ C."/>
            <person name="Gilmore M."/>
            <person name="Surin D."/>
            <person name="Walker B."/>
            <person name="Young S."/>
            <person name="Zeng Q."/>
            <person name="Gargeya S."/>
            <person name="Fitzgerald M."/>
            <person name="Haas B."/>
            <person name="Abouelleil A."/>
            <person name="Allen A.W."/>
            <person name="Alvarado L."/>
            <person name="Arachchi H.M."/>
            <person name="Berlin A.M."/>
            <person name="Chapman S.B."/>
            <person name="Gainer-Dewar J."/>
            <person name="Goldberg J."/>
            <person name="Griggs A."/>
            <person name="Gujja S."/>
            <person name="Hansen M."/>
            <person name="Howarth C."/>
            <person name="Imamovic A."/>
            <person name="Ireland A."/>
            <person name="Larimer J."/>
            <person name="McCowan C."/>
            <person name="Murphy C."/>
            <person name="Pearson M."/>
            <person name="Poon T.W."/>
            <person name="Priest M."/>
            <person name="Roberts A."/>
            <person name="Saif S."/>
            <person name="Shea T."/>
            <person name="Sisk P."/>
            <person name="Sykes S."/>
            <person name="Wortman J."/>
            <person name="Nusbaum C."/>
            <person name="Birren B."/>
        </authorList>
    </citation>
    <scope>NUCLEOTIDE SEQUENCE [LARGE SCALE GENOMIC DNA]</scope>
    <source>
        <strain evidence="3 5">ATCC BAA-383</strain>
    </source>
</reference>
<dbReference type="eggNOG" id="ENOG503078I">
    <property type="taxonomic scope" value="Bacteria"/>
</dbReference>
<evidence type="ECO:0000313" key="5">
    <source>
        <dbReference type="Proteomes" id="UP000014157"/>
    </source>
</evidence>
<feature type="transmembrane region" description="Helical" evidence="1">
    <location>
        <begin position="64"/>
        <end position="81"/>
    </location>
</feature>
<evidence type="ECO:0000313" key="3">
    <source>
        <dbReference type="EMBL" id="EOT73893.1"/>
    </source>
</evidence>
<dbReference type="AlphaFoldDB" id="R2R1J3"/>
<feature type="transmembrane region" description="Helical" evidence="1">
    <location>
        <begin position="101"/>
        <end position="118"/>
    </location>
</feature>
<dbReference type="RefSeq" id="WP_010764372.1">
    <property type="nucleotide sequence ID" value="NZ_ASWB01000001.1"/>
</dbReference>
<comment type="caution">
    <text evidence="2">The sequence shown here is derived from an EMBL/GenBank/DDBJ whole genome shotgun (WGS) entry which is preliminary data.</text>
</comment>
<dbReference type="InterPro" id="IPR005915">
    <property type="entry name" value="Tandem_5TM"/>
</dbReference>
<keyword evidence="1" id="KW-0472">Membrane</keyword>
<evidence type="ECO:0000313" key="2">
    <source>
        <dbReference type="EMBL" id="EOI02730.1"/>
    </source>
</evidence>
<reference evidence="2 4" key="1">
    <citation type="submission" date="2013-02" db="EMBL/GenBank/DDBJ databases">
        <title>The Genome Sequence of Enterococcus moraviensis BAA-383.</title>
        <authorList>
            <consortium name="The Broad Institute Genome Sequencing Platform"/>
            <consortium name="The Broad Institute Genome Sequencing Center for Infectious Disease"/>
            <person name="Earl A.M."/>
            <person name="Gilmore M.S."/>
            <person name="Lebreton F."/>
            <person name="Walker B."/>
            <person name="Young S.K."/>
            <person name="Zeng Q."/>
            <person name="Gargeya S."/>
            <person name="Fitzgerald M."/>
            <person name="Haas B."/>
            <person name="Abouelleil A."/>
            <person name="Alvarado L."/>
            <person name="Arachchi H.M."/>
            <person name="Berlin A.M."/>
            <person name="Chapman S.B."/>
            <person name="Dewar J."/>
            <person name="Goldberg J."/>
            <person name="Griggs A."/>
            <person name="Gujja S."/>
            <person name="Hansen M."/>
            <person name="Howarth C."/>
            <person name="Imamovic A."/>
            <person name="Larimer J."/>
            <person name="McCowan C."/>
            <person name="Murphy C."/>
            <person name="Neiman D."/>
            <person name="Pearson M."/>
            <person name="Priest M."/>
            <person name="Roberts A."/>
            <person name="Saif S."/>
            <person name="Shea T."/>
            <person name="Sisk P."/>
            <person name="Sykes S."/>
            <person name="Wortman J."/>
            <person name="Nusbaum C."/>
            <person name="Birren B."/>
        </authorList>
    </citation>
    <scope>NUCLEOTIDE SEQUENCE [LARGE SCALE GENOMIC DNA]</scope>
    <source>
        <strain evidence="2 4">ATCC BAA-383</strain>
    </source>
</reference>
<protein>
    <submittedName>
        <fullName evidence="2">Tandem five-TM protein</fullName>
    </submittedName>
</protein>
<sequence length="212" mass="24892">MKVYKSISNRYKLAELDKKYYLIDIDGNFFAWFFPTLVWLFPLKATEVNKKTFDSLIKNEKQHKGMIPLIAIGIIGGRILYESLKNVFEGIEESYSIVSRISYFLLTILALVFVRYMISFINKKMFVRKVLISEFSLSICVEKKTVQNYYIKQSVIRLIMLYLIGLVCTVITIVYSYMSIVVFIIGFFIVTFMNRNCMFPYGSSFYKKDKVL</sequence>
<dbReference type="OrthoDB" id="2181052at2"/>
<feature type="transmembrane region" description="Helical" evidence="1">
    <location>
        <begin position="159"/>
        <end position="192"/>
    </location>
</feature>
<dbReference type="NCBIfam" id="TIGR01218">
    <property type="entry name" value="Gpos_tandem_5TM"/>
    <property type="match status" value="1"/>
</dbReference>
<keyword evidence="5" id="KW-1185">Reference proteome</keyword>
<organism evidence="2 4">
    <name type="scientific">Enterococcus moraviensis ATCC BAA-383</name>
    <dbReference type="NCBI Taxonomy" id="1158609"/>
    <lineage>
        <taxon>Bacteria</taxon>
        <taxon>Bacillati</taxon>
        <taxon>Bacillota</taxon>
        <taxon>Bacilli</taxon>
        <taxon>Lactobacillales</taxon>
        <taxon>Enterococcaceae</taxon>
        <taxon>Enterococcus</taxon>
    </lineage>
</organism>
<keyword evidence="1" id="KW-1133">Transmembrane helix</keyword>
<dbReference type="Proteomes" id="UP000013781">
    <property type="component" value="Unassembled WGS sequence"/>
</dbReference>
<evidence type="ECO:0000313" key="4">
    <source>
        <dbReference type="Proteomes" id="UP000013781"/>
    </source>
</evidence>
<gene>
    <name evidence="3" type="ORF">I586_00889</name>
    <name evidence="2" type="ORF">UAY_00977</name>
</gene>
<proteinExistence type="predicted"/>
<dbReference type="HOGENOM" id="CLU_1298185_0_0_9"/>
<dbReference type="Proteomes" id="UP000014157">
    <property type="component" value="Unassembled WGS sequence"/>
</dbReference>
<evidence type="ECO:0000256" key="1">
    <source>
        <dbReference type="SAM" id="Phobius"/>
    </source>
</evidence>
<dbReference type="EMBL" id="AJAS01000011">
    <property type="protein sequence ID" value="EOI02730.1"/>
    <property type="molecule type" value="Genomic_DNA"/>
</dbReference>
<keyword evidence="1" id="KW-0812">Transmembrane</keyword>